<dbReference type="GO" id="GO:0005524">
    <property type="term" value="F:ATP binding"/>
    <property type="evidence" value="ECO:0007669"/>
    <property type="project" value="UniProtKB-UniRule"/>
</dbReference>
<comment type="subcellular location">
    <subcellularLocation>
        <location evidence="1">Membrane</location>
        <topology evidence="1">Single-pass type I membrane protein</topology>
    </subcellularLocation>
</comment>
<gene>
    <name evidence="10" type="ORF">FEM48_Zijuj03G0085500</name>
</gene>
<reference evidence="10" key="1">
    <citation type="journal article" date="2021" name="Front. Plant Sci.">
        <title>Chromosome-Scale Genome Assembly for Chinese Sour Jujube and Insights Into Its Genome Evolution and Domestication Signature.</title>
        <authorList>
            <person name="Shen L.-Y."/>
            <person name="Luo H."/>
            <person name="Wang X.-L."/>
            <person name="Wang X.-M."/>
            <person name="Qiu X.-J."/>
            <person name="Liu H."/>
            <person name="Zhou S.-S."/>
            <person name="Jia K.-H."/>
            <person name="Nie S."/>
            <person name="Bao Y.-T."/>
            <person name="Zhang R.-G."/>
            <person name="Yun Q.-Z."/>
            <person name="Chai Y.-H."/>
            <person name="Lu J.-Y."/>
            <person name="Li Y."/>
            <person name="Zhao S.-W."/>
            <person name="Mao J.-F."/>
            <person name="Jia S.-G."/>
            <person name="Mao Y.-M."/>
        </authorList>
    </citation>
    <scope>NUCLEOTIDE SEQUENCE</scope>
    <source>
        <strain evidence="10">AT0</strain>
        <tissue evidence="10">Leaf</tissue>
    </source>
</reference>
<dbReference type="GO" id="GO:0016020">
    <property type="term" value="C:membrane"/>
    <property type="evidence" value="ECO:0007669"/>
    <property type="project" value="UniProtKB-SubCell"/>
</dbReference>
<dbReference type="PANTHER" id="PTHR27009">
    <property type="entry name" value="RUST RESISTANCE KINASE LR10-RELATED"/>
    <property type="match status" value="1"/>
</dbReference>
<sequence length="132" mass="15154">MTNGLKEKLGEGGFGLVYKGKLRSGSLVAIKMLDKSKANGQDFINEVATLEGFTMSICRRKNLSRVAEHASKICFSSWVYNQLDEDESKRLTFNEQKSEKCLKEKLKAYECLKDLFYVLKRSLKKMLERNQT</sequence>
<dbReference type="InterPro" id="IPR045874">
    <property type="entry name" value="LRK10/LRL21-25-like"/>
</dbReference>
<keyword evidence="4" id="KW-0732">Signal</keyword>
<keyword evidence="3" id="KW-0812">Transmembrane</keyword>
<keyword evidence="8" id="KW-0547">Nucleotide-binding</keyword>
<evidence type="ECO:0000256" key="4">
    <source>
        <dbReference type="ARBA" id="ARBA00022729"/>
    </source>
</evidence>
<dbReference type="InterPro" id="IPR000719">
    <property type="entry name" value="Prot_kinase_dom"/>
</dbReference>
<comment type="caution">
    <text evidence="10">The sequence shown here is derived from an EMBL/GenBank/DDBJ whole genome shotgun (WGS) entry which is preliminary data.</text>
</comment>
<dbReference type="Pfam" id="PF07714">
    <property type="entry name" value="PK_Tyr_Ser-Thr"/>
    <property type="match status" value="1"/>
</dbReference>
<keyword evidence="5" id="KW-1133">Transmembrane helix</keyword>
<dbReference type="AlphaFoldDB" id="A0A978VP97"/>
<keyword evidence="6" id="KW-0472">Membrane</keyword>
<dbReference type="PROSITE" id="PS00107">
    <property type="entry name" value="PROTEIN_KINASE_ATP"/>
    <property type="match status" value="1"/>
</dbReference>
<feature type="domain" description="Protein kinase" evidence="9">
    <location>
        <begin position="3"/>
        <end position="132"/>
    </location>
</feature>
<evidence type="ECO:0000256" key="2">
    <source>
        <dbReference type="ARBA" id="ARBA00022527"/>
    </source>
</evidence>
<dbReference type="PROSITE" id="PS50011">
    <property type="entry name" value="PROTEIN_KINASE_DOM"/>
    <property type="match status" value="1"/>
</dbReference>
<dbReference type="InterPro" id="IPR011009">
    <property type="entry name" value="Kinase-like_dom_sf"/>
</dbReference>
<evidence type="ECO:0000313" key="11">
    <source>
        <dbReference type="Proteomes" id="UP000813462"/>
    </source>
</evidence>
<organism evidence="10 11">
    <name type="scientific">Ziziphus jujuba var. spinosa</name>
    <dbReference type="NCBI Taxonomy" id="714518"/>
    <lineage>
        <taxon>Eukaryota</taxon>
        <taxon>Viridiplantae</taxon>
        <taxon>Streptophyta</taxon>
        <taxon>Embryophyta</taxon>
        <taxon>Tracheophyta</taxon>
        <taxon>Spermatophyta</taxon>
        <taxon>Magnoliopsida</taxon>
        <taxon>eudicotyledons</taxon>
        <taxon>Gunneridae</taxon>
        <taxon>Pentapetalae</taxon>
        <taxon>rosids</taxon>
        <taxon>fabids</taxon>
        <taxon>Rosales</taxon>
        <taxon>Rhamnaceae</taxon>
        <taxon>Paliureae</taxon>
        <taxon>Ziziphus</taxon>
    </lineage>
</organism>
<keyword evidence="8" id="KW-0067">ATP-binding</keyword>
<keyword evidence="2" id="KW-0418">Kinase</keyword>
<evidence type="ECO:0000256" key="5">
    <source>
        <dbReference type="ARBA" id="ARBA00022989"/>
    </source>
</evidence>
<dbReference type="Proteomes" id="UP000813462">
    <property type="component" value="Unassembled WGS sequence"/>
</dbReference>
<evidence type="ECO:0000313" key="10">
    <source>
        <dbReference type="EMBL" id="KAH7537372.1"/>
    </source>
</evidence>
<evidence type="ECO:0000256" key="1">
    <source>
        <dbReference type="ARBA" id="ARBA00004479"/>
    </source>
</evidence>
<keyword evidence="2" id="KW-0723">Serine/threonine-protein kinase</keyword>
<dbReference type="InterPro" id="IPR017441">
    <property type="entry name" value="Protein_kinase_ATP_BS"/>
</dbReference>
<dbReference type="GO" id="GO:0004674">
    <property type="term" value="F:protein serine/threonine kinase activity"/>
    <property type="evidence" value="ECO:0007669"/>
    <property type="project" value="UniProtKB-KW"/>
</dbReference>
<keyword evidence="7" id="KW-0325">Glycoprotein</keyword>
<protein>
    <recommendedName>
        <fullName evidence="9">Protein kinase domain-containing protein</fullName>
    </recommendedName>
</protein>
<feature type="binding site" evidence="8">
    <location>
        <position position="31"/>
    </location>
    <ligand>
        <name>ATP</name>
        <dbReference type="ChEBI" id="CHEBI:30616"/>
    </ligand>
</feature>
<name>A0A978VP97_ZIZJJ</name>
<evidence type="ECO:0000256" key="8">
    <source>
        <dbReference type="PROSITE-ProRule" id="PRU10141"/>
    </source>
</evidence>
<evidence type="ECO:0000256" key="6">
    <source>
        <dbReference type="ARBA" id="ARBA00023136"/>
    </source>
</evidence>
<evidence type="ECO:0000256" key="3">
    <source>
        <dbReference type="ARBA" id="ARBA00022692"/>
    </source>
</evidence>
<dbReference type="Gene3D" id="3.30.200.20">
    <property type="entry name" value="Phosphorylase Kinase, domain 1"/>
    <property type="match status" value="1"/>
</dbReference>
<dbReference type="SUPFAM" id="SSF56112">
    <property type="entry name" value="Protein kinase-like (PK-like)"/>
    <property type="match status" value="1"/>
</dbReference>
<accession>A0A978VP97</accession>
<evidence type="ECO:0000256" key="7">
    <source>
        <dbReference type="ARBA" id="ARBA00023180"/>
    </source>
</evidence>
<dbReference type="EMBL" id="JAEACU010000003">
    <property type="protein sequence ID" value="KAH7537372.1"/>
    <property type="molecule type" value="Genomic_DNA"/>
</dbReference>
<proteinExistence type="predicted"/>
<dbReference type="InterPro" id="IPR001245">
    <property type="entry name" value="Ser-Thr/Tyr_kinase_cat_dom"/>
</dbReference>
<keyword evidence="2" id="KW-0808">Transferase</keyword>
<evidence type="ECO:0000259" key="9">
    <source>
        <dbReference type="PROSITE" id="PS50011"/>
    </source>
</evidence>